<dbReference type="Proteomes" id="UP000198748">
    <property type="component" value="Unassembled WGS sequence"/>
</dbReference>
<keyword evidence="1" id="KW-0998">Cell outer membrane</keyword>
<dbReference type="Pfam" id="PF07715">
    <property type="entry name" value="Plug"/>
    <property type="match status" value="1"/>
</dbReference>
<dbReference type="InterPro" id="IPR023996">
    <property type="entry name" value="TonB-dep_OMP_SusC/RagA"/>
</dbReference>
<protein>
    <submittedName>
        <fullName evidence="4">TonB-linked outer membrane protein, SusC/RagA family</fullName>
    </submittedName>
</protein>
<dbReference type="FunFam" id="2.170.130.10:FF:000003">
    <property type="entry name" value="SusC/RagA family TonB-linked outer membrane protein"/>
    <property type="match status" value="1"/>
</dbReference>
<evidence type="ECO:0000256" key="1">
    <source>
        <dbReference type="PROSITE-ProRule" id="PRU01360"/>
    </source>
</evidence>
<dbReference type="NCBIfam" id="TIGR04056">
    <property type="entry name" value="OMP_RagA_SusC"/>
    <property type="match status" value="1"/>
</dbReference>
<organism evidence="4 5">
    <name type="scientific">Dyadobacter soli</name>
    <dbReference type="NCBI Taxonomy" id="659014"/>
    <lineage>
        <taxon>Bacteria</taxon>
        <taxon>Pseudomonadati</taxon>
        <taxon>Bacteroidota</taxon>
        <taxon>Cytophagia</taxon>
        <taxon>Cytophagales</taxon>
        <taxon>Spirosomataceae</taxon>
        <taxon>Dyadobacter</taxon>
    </lineage>
</organism>
<reference evidence="5" key="1">
    <citation type="submission" date="2016-10" db="EMBL/GenBank/DDBJ databases">
        <authorList>
            <person name="Varghese N."/>
            <person name="Submissions S."/>
        </authorList>
    </citation>
    <scope>NUCLEOTIDE SEQUENCE [LARGE SCALE GENOMIC DNA]</scope>
    <source>
        <strain evidence="5">DSM 25329</strain>
    </source>
</reference>
<dbReference type="SUPFAM" id="SSF56935">
    <property type="entry name" value="Porins"/>
    <property type="match status" value="1"/>
</dbReference>
<keyword evidence="1" id="KW-0812">Transmembrane</keyword>
<dbReference type="EMBL" id="FNAN01000016">
    <property type="protein sequence ID" value="SDG23345.1"/>
    <property type="molecule type" value="Genomic_DNA"/>
</dbReference>
<dbReference type="AlphaFoldDB" id="A0A1G7SJW8"/>
<feature type="signal peptide" evidence="2">
    <location>
        <begin position="1"/>
        <end position="23"/>
    </location>
</feature>
<feature type="chain" id="PRO_5011655121" evidence="2">
    <location>
        <begin position="24"/>
        <end position="1063"/>
    </location>
</feature>
<dbReference type="InterPro" id="IPR039426">
    <property type="entry name" value="TonB-dep_rcpt-like"/>
</dbReference>
<dbReference type="GO" id="GO:0009279">
    <property type="term" value="C:cell outer membrane"/>
    <property type="evidence" value="ECO:0007669"/>
    <property type="project" value="UniProtKB-SubCell"/>
</dbReference>
<dbReference type="Gene3D" id="2.60.40.1120">
    <property type="entry name" value="Carboxypeptidase-like, regulatory domain"/>
    <property type="match status" value="1"/>
</dbReference>
<keyword evidence="1" id="KW-1134">Transmembrane beta strand</keyword>
<dbReference type="InterPro" id="IPR012910">
    <property type="entry name" value="Plug_dom"/>
</dbReference>
<dbReference type="InterPro" id="IPR023997">
    <property type="entry name" value="TonB-dep_OMP_SusC/RagA_CS"/>
</dbReference>
<sequence length="1063" mass="117338">MKRKLRLFLQLSFLQLTGLGAQSDLFAADISARVAIGKNARGLSIDRKLSGKVTDEAGQGLPGVNVTVKGTTRGTSTDVNGLYTLESVDDKDVLVFSFVGYLAKEMQVGTASKLDLVLAQDTKALEEIVVVGYGTQKKATVTGSIASIKGDAIAEVPVPNISQSLAGRVAGVSMRPNGGQPGKDDPDIHIRGIVTTGNNRPLVVVDGVRRDNIRQVDPASIETITILKDAAAVAPYGIGGANGVIMITTKRGKSGKPQVRISSSYGFQNPTYLPKMLSAKDYMTLQNEAYLNQTPGGTSLPNDPEMVKNYDQLHAEDPWKYPNSSFVDVFNKNVPVQNHGLELSGGTENVTYHAGVSYFDQKGIFDPVGYRRYNYNLSVEMAATKTTKVGMSIFGSVENTRDVDADETTSGHLFRSFYKFLPTQSLIYPEGDKWGESSASTPIGVLRSEGYRRTNGNTLLGTIFVEQQIAKGLSVKGVFSYDPWQQNVKLWHVPFIYHKIDLSQKPYTYTEAISLQEGNGRPFRWLGLQNQKRTNFTYQAYLNYNRTFGAHAITGLVVMEARKTKADSMATRRNNFAIGIDELSFGSSDKLDYDNAGVSSTGSELGYVYRIGYTYKDRYIIEAAGRYDGHYYFAPGSRWGYFPAFSAAWRISEENFMKNFRFIDELKVRGSWGKAGMLAGGPFQYQSGYDLRGAAYGFGNGSLVQGSRVPREANSRITWEISTKTDIGFDLSLWNSLLTVEFDYFHEKRTGMLLAPQVTLPVEYGLSLSQENKGRMSANGIELNLGTRKRFSKDLDFSLNANLSYSINKMQEVFQTDAEAKNPNRTLVGRQFGTPFGFKSLGLFTSAEDTNGDGIVGAADGYNVTQFGDLHPGDIKYADLSGPDGKPDGLIDNFDLTVIGNPVYPALTFGLTPSVNWKGFDVSLFFQGSGKSSINVRQFMTVPFENNGSNTAYEYFDNRWTPDHQNAKYPRSTPAPYANNTKDSDFWWVNSSYVRLKTASIGYTLPKSIAGKLKMSSARVYFLTQNLFTISKIKHIDPEMGYTDRETAYPVMKASTFGIDLTF</sequence>
<dbReference type="STRING" id="659014.SAMN04487996_116130"/>
<keyword evidence="5" id="KW-1185">Reference proteome</keyword>
<evidence type="ECO:0000256" key="2">
    <source>
        <dbReference type="SAM" id="SignalP"/>
    </source>
</evidence>
<evidence type="ECO:0000259" key="3">
    <source>
        <dbReference type="Pfam" id="PF07715"/>
    </source>
</evidence>
<keyword evidence="1" id="KW-0813">Transport</keyword>
<dbReference type="Gene3D" id="2.170.130.10">
    <property type="entry name" value="TonB-dependent receptor, plug domain"/>
    <property type="match status" value="1"/>
</dbReference>
<name>A0A1G7SJW8_9BACT</name>
<dbReference type="Pfam" id="PF13715">
    <property type="entry name" value="CarbopepD_reg_2"/>
    <property type="match status" value="1"/>
</dbReference>
<keyword evidence="1" id="KW-0472">Membrane</keyword>
<dbReference type="InterPro" id="IPR008969">
    <property type="entry name" value="CarboxyPept-like_regulatory"/>
</dbReference>
<accession>A0A1G7SJW8</accession>
<dbReference type="PROSITE" id="PS52016">
    <property type="entry name" value="TONB_DEPENDENT_REC_3"/>
    <property type="match status" value="1"/>
</dbReference>
<evidence type="ECO:0000313" key="4">
    <source>
        <dbReference type="EMBL" id="SDG23345.1"/>
    </source>
</evidence>
<evidence type="ECO:0000313" key="5">
    <source>
        <dbReference type="Proteomes" id="UP000198748"/>
    </source>
</evidence>
<proteinExistence type="inferred from homology"/>
<feature type="domain" description="TonB-dependent receptor plug" evidence="3">
    <location>
        <begin position="138"/>
        <end position="244"/>
    </location>
</feature>
<dbReference type="NCBIfam" id="TIGR04057">
    <property type="entry name" value="SusC_RagA_signa"/>
    <property type="match status" value="1"/>
</dbReference>
<comment type="similarity">
    <text evidence="1">Belongs to the TonB-dependent receptor family.</text>
</comment>
<comment type="subcellular location">
    <subcellularLocation>
        <location evidence="1">Cell outer membrane</location>
        <topology evidence="1">Multi-pass membrane protein</topology>
    </subcellularLocation>
</comment>
<dbReference type="RefSeq" id="WP_229212855.1">
    <property type="nucleotide sequence ID" value="NZ_FNAN01000016.1"/>
</dbReference>
<dbReference type="SUPFAM" id="SSF49464">
    <property type="entry name" value="Carboxypeptidase regulatory domain-like"/>
    <property type="match status" value="1"/>
</dbReference>
<dbReference type="InterPro" id="IPR037066">
    <property type="entry name" value="Plug_dom_sf"/>
</dbReference>
<keyword evidence="2" id="KW-0732">Signal</keyword>
<gene>
    <name evidence="4" type="ORF">SAMN04487996_116130</name>
</gene>